<protein>
    <submittedName>
        <fullName evidence="1">Uncharacterized protein</fullName>
    </submittedName>
</protein>
<accession>B3E0R2</accession>
<dbReference type="STRING" id="481448.Minf_0761"/>
<gene>
    <name evidence="1" type="ordered locus">Minf_0761</name>
</gene>
<dbReference type="HOGENOM" id="CLU_2955259_0_0_0"/>
<dbReference type="Proteomes" id="UP000009149">
    <property type="component" value="Chromosome"/>
</dbReference>
<evidence type="ECO:0000313" key="1">
    <source>
        <dbReference type="EMBL" id="ACD82816.1"/>
    </source>
</evidence>
<sequence>MLSLRISIAKKTRQQAIYPLSYRSKGSGQNRKKPKRSTFRKEFYPVQVAFFEKSHEKII</sequence>
<dbReference type="KEGG" id="min:Minf_0761"/>
<name>B3E0R2_METI4</name>
<organism evidence="1 2">
    <name type="scientific">Methylacidiphilum infernorum (isolate V4)</name>
    <name type="common">Methylokorus infernorum (strain V4)</name>
    <dbReference type="NCBI Taxonomy" id="481448"/>
    <lineage>
        <taxon>Bacteria</taxon>
        <taxon>Pseudomonadati</taxon>
        <taxon>Verrucomicrobiota</taxon>
        <taxon>Methylacidiphilae</taxon>
        <taxon>Methylacidiphilales</taxon>
        <taxon>Methylacidiphilaceae</taxon>
        <taxon>Methylacidiphilum (ex Ratnadevi et al. 2023)</taxon>
    </lineage>
</organism>
<evidence type="ECO:0000313" key="2">
    <source>
        <dbReference type="Proteomes" id="UP000009149"/>
    </source>
</evidence>
<reference evidence="1 2" key="1">
    <citation type="journal article" date="2008" name="Biol. Direct">
        <title>Complete genome sequence of the extremely acidophilic methanotroph isolate V4, Methylacidiphilum infernorum, a representative of the bacterial phylum Verrucomicrobia.</title>
        <authorList>
            <person name="Hou S."/>
            <person name="Makarova K.S."/>
            <person name="Saw J.H."/>
            <person name="Senin P."/>
            <person name="Ly B.V."/>
            <person name="Zhou Z."/>
            <person name="Ren Y."/>
            <person name="Wang J."/>
            <person name="Galperin M.Y."/>
            <person name="Omelchenko M.V."/>
            <person name="Wolf Y.I."/>
            <person name="Yutin N."/>
            <person name="Koonin E.V."/>
            <person name="Stott M.B."/>
            <person name="Mountain B.W."/>
            <person name="Crowe M.A."/>
            <person name="Smirnova A.V."/>
            <person name="Dunfield P.F."/>
            <person name="Feng L."/>
            <person name="Wang L."/>
            <person name="Alam M."/>
        </authorList>
    </citation>
    <scope>NUCLEOTIDE SEQUENCE [LARGE SCALE GENOMIC DNA]</scope>
    <source>
        <strain evidence="2">Isolate V4</strain>
    </source>
</reference>
<dbReference type="EMBL" id="CP000975">
    <property type="protein sequence ID" value="ACD82816.1"/>
    <property type="molecule type" value="Genomic_DNA"/>
</dbReference>
<proteinExistence type="predicted"/>
<dbReference type="AlphaFoldDB" id="B3E0R2"/>